<dbReference type="Proteomes" id="UP000628109">
    <property type="component" value="Unassembled WGS sequence"/>
</dbReference>
<sequence>MSTSDTTTDHDTIRKWVEDRGGRPAVVKATEDNGKGGGLLRIDFREKDEALDEIEWDEFFRIFDENNLAFLYQDKTKDGKESRFSKFVERDKG</sequence>
<keyword evidence="6" id="KW-1185">Reference proteome</keyword>
<dbReference type="EMBL" id="CP060035">
    <property type="protein sequence ID" value="QOT70223.1"/>
    <property type="molecule type" value="Genomic_DNA"/>
</dbReference>
<reference evidence="1 4" key="1">
    <citation type="journal article" date="2013" name="Biodegradation">
        <title>Occurrence of 4-tert-butylphenol (4-t-BP) biodegradation in an aquatic sample caused by the presence of Spirodela polyrrhiza and isolation of a 4-t-BP-utilizing bacterium.</title>
        <authorList>
            <person name="Ogata Y."/>
            <person name="Toyama T."/>
            <person name="Yu N."/>
            <person name="Wang X."/>
            <person name="Sei K."/>
            <person name="Ike M."/>
        </authorList>
    </citation>
    <scope>NUCLEOTIDE SEQUENCE [LARGE SCALE GENOMIC DNA]</scope>
    <source>
        <strain evidence="1 4">OMI</strain>
    </source>
</reference>
<evidence type="ECO:0000313" key="1">
    <source>
        <dbReference type="EMBL" id="GAY20785.1"/>
    </source>
</evidence>
<reference evidence="1" key="4">
    <citation type="submission" date="2017-10" db="EMBL/GenBank/DDBJ databases">
        <title>Bioaugmenting a lab-scale membrane bioreactor with Sphingobium fuliginis OMI to degrade 4-tert-butylphenol.</title>
        <authorList>
            <person name="Takada K."/>
            <person name="Shiba T."/>
            <person name="Soda S."/>
            <person name="Inoue D."/>
            <person name="Miyake M."/>
            <person name="Eguchi M."/>
            <person name="Ike M."/>
        </authorList>
    </citation>
    <scope>NUCLEOTIDE SEQUENCE</scope>
    <source>
        <strain evidence="1">OMI</strain>
    </source>
</reference>
<dbReference type="GO" id="GO:0003844">
    <property type="term" value="F:1,4-alpha-glucan branching enzyme activity"/>
    <property type="evidence" value="ECO:0007669"/>
    <property type="project" value="UniProtKB-EC"/>
</dbReference>
<reference evidence="3" key="8">
    <citation type="journal article" date="2021" name="Microbiol. Resour. Announc.">
        <title>Complete Genome Sequence of Sphingobium barthaii KK22, a High-Molecular-Weight Polycyclic Aromatic Hydrocarbon-Degrading Soil Bacterium.</title>
        <authorList>
            <person name="Mori J.F."/>
            <person name="Kanaly R.A."/>
        </authorList>
    </citation>
    <scope>NUCLEOTIDE SEQUENCE</scope>
    <source>
        <strain evidence="3">KK22</strain>
    </source>
</reference>
<dbReference type="Proteomes" id="UP000593663">
    <property type="component" value="Chromosome 1"/>
</dbReference>
<evidence type="ECO:0000313" key="4">
    <source>
        <dbReference type="Proteomes" id="UP000221538"/>
    </source>
</evidence>
<reference evidence="2" key="9">
    <citation type="submission" date="2024-05" db="EMBL/GenBank/DDBJ databases">
        <authorList>
            <person name="Sun Q."/>
            <person name="Sedlacek I."/>
        </authorList>
    </citation>
    <scope>NUCLEOTIDE SEQUENCE</scope>
    <source>
        <strain evidence="2">CCM 7327</strain>
    </source>
</reference>
<dbReference type="EC" id="2.4.1.18" evidence="1"/>
<dbReference type="EMBL" id="BMDU01000001">
    <property type="protein sequence ID" value="GFZ81421.1"/>
    <property type="molecule type" value="Genomic_DNA"/>
</dbReference>
<proteinExistence type="predicted"/>
<reference evidence="6" key="6">
    <citation type="journal article" date="2019" name="Int. J. Syst. Evol. Microbiol.">
        <title>The Global Catalogue of Microorganisms (GCM) 10K type strain sequencing project: providing services to taxonomists for standard genome sequencing and annotation.</title>
        <authorList>
            <consortium name="The Broad Institute Genomics Platform"/>
            <consortium name="The Broad Institute Genome Sequencing Center for Infectious Disease"/>
            <person name="Wu L."/>
            <person name="Ma J."/>
        </authorList>
    </citation>
    <scope>NUCLEOTIDE SEQUENCE [LARGE SCALE GENOMIC DNA]</scope>
    <source>
        <strain evidence="6">CCM 7327</strain>
    </source>
</reference>
<protein>
    <submittedName>
        <fullName evidence="1">1,4-alpha-glucan branching enzyme</fullName>
        <ecNumber evidence="1">2.4.1.18</ecNumber>
    </submittedName>
</protein>
<name>A0A292ZDC4_SPHSA</name>
<reference evidence="1" key="5">
    <citation type="submission" date="2017-10" db="EMBL/GenBank/DDBJ databases">
        <authorList>
            <person name="Banno H."/>
            <person name="Chua N.-H."/>
        </authorList>
    </citation>
    <scope>NUCLEOTIDE SEQUENCE</scope>
    <source>
        <strain evidence="1">OMI</strain>
    </source>
</reference>
<dbReference type="Proteomes" id="UP000221538">
    <property type="component" value="Unassembled WGS sequence"/>
</dbReference>
<evidence type="ECO:0000313" key="6">
    <source>
        <dbReference type="Proteomes" id="UP000628109"/>
    </source>
</evidence>
<organism evidence="1 4">
    <name type="scientific">Sphingobium fuliginis (strain ATCC 27551)</name>
    <dbReference type="NCBI Taxonomy" id="336203"/>
    <lineage>
        <taxon>Bacteria</taxon>
        <taxon>Pseudomonadati</taxon>
        <taxon>Pseudomonadota</taxon>
        <taxon>Alphaproteobacteria</taxon>
        <taxon>Sphingomonadales</taxon>
        <taxon>Sphingomonadaceae</taxon>
        <taxon>Sphingobium</taxon>
    </lineage>
</organism>
<accession>A0A292ZDC4</accession>
<keyword evidence="1" id="KW-0328">Glycosyltransferase</keyword>
<evidence type="ECO:0000313" key="2">
    <source>
        <dbReference type="EMBL" id="GFZ81421.1"/>
    </source>
</evidence>
<reference evidence="1 4" key="2">
    <citation type="journal article" date="2013" name="Environ. Sci. Technol.">
        <title>The 4-tert-butylphenol-utilizing bacterium Sphingobium fuliginis OMI can degrade bisphenols via phenolic ring hydroxylation and meta-cleavage pathway.</title>
        <authorList>
            <person name="Ogata Y."/>
            <person name="Goda S."/>
            <person name="Toyama T."/>
            <person name="Sei K."/>
            <person name="Ike M."/>
        </authorList>
    </citation>
    <scope>NUCLEOTIDE SEQUENCE [LARGE SCALE GENOMIC DNA]</scope>
    <source>
        <strain evidence="1 4">OMI</strain>
    </source>
</reference>
<evidence type="ECO:0000313" key="5">
    <source>
        <dbReference type="Proteomes" id="UP000593663"/>
    </source>
</evidence>
<dbReference type="EMBL" id="BEWI01000031">
    <property type="protein sequence ID" value="GAY20785.1"/>
    <property type="molecule type" value="Genomic_DNA"/>
</dbReference>
<gene>
    <name evidence="2" type="ORF">GCM10019071_07910</name>
    <name evidence="3" type="ORF">H5V43_08530</name>
    <name evidence="1" type="ORF">SFOMI_1315</name>
</gene>
<dbReference type="AlphaFoldDB" id="A0A292ZDC4"/>
<evidence type="ECO:0000313" key="3">
    <source>
        <dbReference type="EMBL" id="QOT70223.1"/>
    </source>
</evidence>
<dbReference type="KEGG" id="sbar:H5V43_08530"/>
<keyword evidence="1" id="KW-0808">Transferase</keyword>
<dbReference type="RefSeq" id="WP_025550104.1">
    <property type="nucleotide sequence ID" value="NZ_BATN01000071.1"/>
</dbReference>
<reference evidence="5" key="7">
    <citation type="submission" date="2020-08" db="EMBL/GenBank/DDBJ databases">
        <title>Complete genome sequence of Sphingobium barthaii strain KK22, a high-molecular-weight polycyclic aromatic hydrocarbon-degrading soil bacterium.</title>
        <authorList>
            <person name="Mori J.F."/>
            <person name="Kanaly R.A."/>
        </authorList>
    </citation>
    <scope>NUCLEOTIDE SEQUENCE [LARGE SCALE GENOMIC DNA]</scope>
    <source>
        <strain evidence="5">KK22</strain>
    </source>
</reference>
<reference evidence="2" key="3">
    <citation type="journal article" date="2014" name="Int. J. Syst. Evol. Microbiol.">
        <title>Complete genome of a new Firmicutes species belonging to the dominant human colonic microbiota ('Ruminococcus bicirculans') reveals two chromosomes and a selective capacity to utilize plant glucans.</title>
        <authorList>
            <consortium name="NISC Comparative Sequencing Program"/>
            <person name="Wegmann U."/>
            <person name="Louis P."/>
            <person name="Goesmann A."/>
            <person name="Henrissat B."/>
            <person name="Duncan S.H."/>
            <person name="Flint H.J."/>
        </authorList>
    </citation>
    <scope>NUCLEOTIDE SEQUENCE</scope>
    <source>
        <strain evidence="2">CCM 7327</strain>
    </source>
</reference>